<name>A0ABT3A3U5_9ALTE</name>
<keyword evidence="7" id="KW-1185">Reference proteome</keyword>
<gene>
    <name evidence="6" type="ORF">OE749_01010</name>
</gene>
<dbReference type="EMBL" id="JAOWKX010000001">
    <property type="protein sequence ID" value="MCV2883273.1"/>
    <property type="molecule type" value="Genomic_DNA"/>
</dbReference>
<protein>
    <submittedName>
        <fullName evidence="6">UDP-N-acetylglucosamine transferase subunit ALG14</fullName>
    </submittedName>
</protein>
<evidence type="ECO:0000256" key="2">
    <source>
        <dbReference type="ARBA" id="ARBA00022692"/>
    </source>
</evidence>
<dbReference type="GO" id="GO:0016740">
    <property type="term" value="F:transferase activity"/>
    <property type="evidence" value="ECO:0007669"/>
    <property type="project" value="UniProtKB-KW"/>
</dbReference>
<organism evidence="6 7">
    <name type="scientific">Fluctibacter corallii</name>
    <dbReference type="NCBI Taxonomy" id="2984329"/>
    <lineage>
        <taxon>Bacteria</taxon>
        <taxon>Pseudomonadati</taxon>
        <taxon>Pseudomonadota</taxon>
        <taxon>Gammaproteobacteria</taxon>
        <taxon>Alteromonadales</taxon>
        <taxon>Alteromonadaceae</taxon>
        <taxon>Fluctibacter</taxon>
    </lineage>
</organism>
<keyword evidence="6" id="KW-0808">Transferase</keyword>
<dbReference type="Proteomes" id="UP001652504">
    <property type="component" value="Unassembled WGS sequence"/>
</dbReference>
<dbReference type="PANTHER" id="PTHR12154">
    <property type="entry name" value="GLYCOSYL TRANSFERASE-RELATED"/>
    <property type="match status" value="1"/>
</dbReference>
<dbReference type="NCBIfam" id="NF041549">
    <property type="entry name" value="PssD"/>
    <property type="match status" value="1"/>
</dbReference>
<reference evidence="6 7" key="1">
    <citation type="submission" date="2022-10" db="EMBL/GenBank/DDBJ databases">
        <title>Aestuariibacter sp. AA17 isolated from Montipora capitata coral fragment.</title>
        <authorList>
            <person name="Emsley S.A."/>
            <person name="Pfannmuller K.M."/>
            <person name="Loughran R.M."/>
            <person name="Shlafstein M."/>
            <person name="Papke E."/>
            <person name="Saw J.H."/>
            <person name="Ushijima B."/>
            <person name="Videau P."/>
        </authorList>
    </citation>
    <scope>NUCLEOTIDE SEQUENCE [LARGE SCALE GENOMIC DNA]</scope>
    <source>
        <strain evidence="6 7">AA17</strain>
    </source>
</reference>
<proteinExistence type="predicted"/>
<comment type="caution">
    <text evidence="6">The sequence shown here is derived from an EMBL/GenBank/DDBJ whole genome shotgun (WGS) entry which is preliminary data.</text>
</comment>
<keyword evidence="5" id="KW-0472">Membrane</keyword>
<dbReference type="PANTHER" id="PTHR12154:SF4">
    <property type="entry name" value="UDP-N-ACETYLGLUCOSAMINE TRANSFERASE SUBUNIT ALG14 HOMOLOG"/>
    <property type="match status" value="1"/>
</dbReference>
<evidence type="ECO:0000256" key="3">
    <source>
        <dbReference type="ARBA" id="ARBA00022824"/>
    </source>
</evidence>
<keyword evidence="4" id="KW-1133">Transmembrane helix</keyword>
<dbReference type="RefSeq" id="WP_263710471.1">
    <property type="nucleotide sequence ID" value="NZ_JAOWKX010000001.1"/>
</dbReference>
<accession>A0ABT3A3U5</accession>
<evidence type="ECO:0000256" key="1">
    <source>
        <dbReference type="ARBA" id="ARBA00004389"/>
    </source>
</evidence>
<evidence type="ECO:0000256" key="5">
    <source>
        <dbReference type="ARBA" id="ARBA00023136"/>
    </source>
</evidence>
<keyword evidence="3" id="KW-0256">Endoplasmic reticulum</keyword>
<dbReference type="Pfam" id="PF08660">
    <property type="entry name" value="Alg14"/>
    <property type="match status" value="1"/>
</dbReference>
<evidence type="ECO:0000313" key="6">
    <source>
        <dbReference type="EMBL" id="MCV2883273.1"/>
    </source>
</evidence>
<sequence>MKNSKEKAVLLVYGMGGHEEQMRRLTKSMPALSNSQYIAYTDAKRHDLNVAAKYIFSSEMRDKHDNQSIWISIKRIITAFRAANVLFGENQITLVLSTGPGHAVIPAIIARLKGVKVIHLETWSRFTTRSLTGRLMYYIANEFWVQHTHLQPLYPKAKYVGLL</sequence>
<dbReference type="SUPFAM" id="SSF53756">
    <property type="entry name" value="UDP-Glycosyltransferase/glycogen phosphorylase"/>
    <property type="match status" value="1"/>
</dbReference>
<evidence type="ECO:0000313" key="7">
    <source>
        <dbReference type="Proteomes" id="UP001652504"/>
    </source>
</evidence>
<dbReference type="Gene3D" id="3.40.50.2000">
    <property type="entry name" value="Glycogen Phosphorylase B"/>
    <property type="match status" value="1"/>
</dbReference>
<keyword evidence="2" id="KW-0812">Transmembrane</keyword>
<evidence type="ECO:0000256" key="4">
    <source>
        <dbReference type="ARBA" id="ARBA00022989"/>
    </source>
</evidence>
<dbReference type="InterPro" id="IPR013969">
    <property type="entry name" value="Oligosacch_biosynth_Alg14"/>
</dbReference>
<comment type="subcellular location">
    <subcellularLocation>
        <location evidence="1">Endoplasmic reticulum membrane</location>
        <topology evidence="1">Single-pass membrane protein</topology>
    </subcellularLocation>
</comment>